<dbReference type="OrthoDB" id="5424209at2759"/>
<feature type="non-terminal residue" evidence="1">
    <location>
        <position position="1"/>
    </location>
</feature>
<evidence type="ECO:0008006" key="3">
    <source>
        <dbReference type="Google" id="ProtNLM"/>
    </source>
</evidence>
<dbReference type="InParanoid" id="K5VTC3"/>
<protein>
    <recommendedName>
        <fullName evidence="3">Serine protease</fullName>
    </recommendedName>
</protein>
<dbReference type="Proteomes" id="UP000008370">
    <property type="component" value="Unassembled WGS sequence"/>
</dbReference>
<keyword evidence="2" id="KW-1185">Reference proteome</keyword>
<name>K5VTC3_PHACS</name>
<dbReference type="AlphaFoldDB" id="K5VTC3"/>
<evidence type="ECO:0000313" key="2">
    <source>
        <dbReference type="Proteomes" id="UP000008370"/>
    </source>
</evidence>
<dbReference type="SUPFAM" id="SSF50494">
    <property type="entry name" value="Trypsin-like serine proteases"/>
    <property type="match status" value="1"/>
</dbReference>
<organism evidence="1 2">
    <name type="scientific">Phanerochaete carnosa (strain HHB-10118-sp)</name>
    <name type="common">White-rot fungus</name>
    <name type="synonym">Peniophora carnosa</name>
    <dbReference type="NCBI Taxonomy" id="650164"/>
    <lineage>
        <taxon>Eukaryota</taxon>
        <taxon>Fungi</taxon>
        <taxon>Dikarya</taxon>
        <taxon>Basidiomycota</taxon>
        <taxon>Agaricomycotina</taxon>
        <taxon>Agaricomycetes</taxon>
        <taxon>Polyporales</taxon>
        <taxon>Phanerochaetaceae</taxon>
        <taxon>Phanerochaete</taxon>
    </lineage>
</organism>
<dbReference type="RefSeq" id="XP_007397446.1">
    <property type="nucleotide sequence ID" value="XM_007397384.1"/>
</dbReference>
<gene>
    <name evidence="1" type="ORF">PHACADRAFT_197198</name>
</gene>
<sequence length="248" mass="27563">RLLRWREAKSKDSEEAAEAAVEAKREKLAKVQKDIGVLKAFYKDTCSQWIDIARRNIGHVDWAPEISVDVQVCKYTKDISTFEVDAARFKVQFKGNIVDLGSKFTPRQLTDVFYPQSGGRTVFKFPANRQLRINGCVTLELLAVPDCFDSNGKPCLIVMKDGNTTDLTVGRYAGLEAYLCNSIGPAPFSAKGDSGSLIFDGEGRMVGIFHSGMPKGGSNHVTYTTPAWWAIEQLKLKYPHAGFDRIAF</sequence>
<proteinExistence type="predicted"/>
<dbReference type="GeneID" id="18911203"/>
<accession>K5VTC3</accession>
<dbReference type="HOGENOM" id="CLU_024804_1_0_1"/>
<evidence type="ECO:0000313" key="1">
    <source>
        <dbReference type="EMBL" id="EKM54768.1"/>
    </source>
</evidence>
<reference evidence="1 2" key="1">
    <citation type="journal article" date="2012" name="BMC Genomics">
        <title>Comparative genomics of the white-rot fungi, Phanerochaete carnosa and P. chrysosporium, to elucidate the genetic basis of the distinct wood types they colonize.</title>
        <authorList>
            <person name="Suzuki H."/>
            <person name="MacDonald J."/>
            <person name="Syed K."/>
            <person name="Salamov A."/>
            <person name="Hori C."/>
            <person name="Aerts A."/>
            <person name="Henrissat B."/>
            <person name="Wiebenga A."/>
            <person name="vanKuyk P.A."/>
            <person name="Barry K."/>
            <person name="Lindquist E."/>
            <person name="LaButti K."/>
            <person name="Lapidus A."/>
            <person name="Lucas S."/>
            <person name="Coutinho P."/>
            <person name="Gong Y."/>
            <person name="Samejima M."/>
            <person name="Mahadevan R."/>
            <person name="Abou-Zaid M."/>
            <person name="de Vries R.P."/>
            <person name="Igarashi K."/>
            <person name="Yadav J.S."/>
            <person name="Grigoriev I.V."/>
            <person name="Master E.R."/>
        </authorList>
    </citation>
    <scope>NUCLEOTIDE SEQUENCE [LARGE SCALE GENOMIC DNA]</scope>
    <source>
        <strain evidence="1 2">HHB-10118-sp</strain>
    </source>
</reference>
<dbReference type="STRING" id="650164.K5VTC3"/>
<dbReference type="KEGG" id="pco:PHACADRAFT_197198"/>
<dbReference type="InterPro" id="IPR009003">
    <property type="entry name" value="Peptidase_S1_PA"/>
</dbReference>
<dbReference type="EMBL" id="JH930473">
    <property type="protein sequence ID" value="EKM54768.1"/>
    <property type="molecule type" value="Genomic_DNA"/>
</dbReference>